<reference evidence="1" key="1">
    <citation type="journal article" date="2014" name="Int. J. Syst. Evol. Microbiol.">
        <title>Complete genome sequence of Corynebacterium casei LMG S-19264T (=DSM 44701T), isolated from a smear-ripened cheese.</title>
        <authorList>
            <consortium name="US DOE Joint Genome Institute (JGI-PGF)"/>
            <person name="Walter F."/>
            <person name="Albersmeier A."/>
            <person name="Kalinowski J."/>
            <person name="Ruckert C."/>
        </authorList>
    </citation>
    <scope>NUCLEOTIDE SEQUENCE</scope>
    <source>
        <strain evidence="1">CGMCC 1.15760</strain>
    </source>
</reference>
<dbReference type="Proteomes" id="UP000616608">
    <property type="component" value="Unassembled WGS sequence"/>
</dbReference>
<proteinExistence type="predicted"/>
<accession>A0A917D743</accession>
<evidence type="ECO:0008006" key="3">
    <source>
        <dbReference type="Google" id="ProtNLM"/>
    </source>
</evidence>
<dbReference type="InterPro" id="IPR025573">
    <property type="entry name" value="YwpF"/>
</dbReference>
<dbReference type="Pfam" id="PF14183">
    <property type="entry name" value="YwpF"/>
    <property type="match status" value="1"/>
</dbReference>
<keyword evidence="2" id="KW-1185">Reference proteome</keyword>
<dbReference type="RefSeq" id="WP_188613317.1">
    <property type="nucleotide sequence ID" value="NZ_BMJT01000001.1"/>
</dbReference>
<comment type="caution">
    <text evidence="1">The sequence shown here is derived from an EMBL/GenBank/DDBJ whole genome shotgun (WGS) entry which is preliminary data.</text>
</comment>
<evidence type="ECO:0000313" key="1">
    <source>
        <dbReference type="EMBL" id="GGG12690.1"/>
    </source>
</evidence>
<evidence type="ECO:0000313" key="2">
    <source>
        <dbReference type="Proteomes" id="UP000616608"/>
    </source>
</evidence>
<dbReference type="EMBL" id="BMJT01000001">
    <property type="protein sequence ID" value="GGG12690.1"/>
    <property type="molecule type" value="Genomic_DNA"/>
</dbReference>
<reference evidence="1" key="2">
    <citation type="submission" date="2020-09" db="EMBL/GenBank/DDBJ databases">
        <authorList>
            <person name="Sun Q."/>
            <person name="Zhou Y."/>
        </authorList>
    </citation>
    <scope>NUCLEOTIDE SEQUENCE</scope>
    <source>
        <strain evidence="1">CGMCC 1.15760</strain>
    </source>
</reference>
<protein>
    <recommendedName>
        <fullName evidence="3">YwpF-like family protein</fullName>
    </recommendedName>
</protein>
<gene>
    <name evidence="1" type="primary">ywpF</name>
    <name evidence="1" type="ORF">GCM10007425_03810</name>
</gene>
<sequence length="133" mass="15231">MKTFKLLKIEVASKDIPLIDGVIINQENSRRSWLIEVFTTPEYRAYFQQLNDQLVAARAVISFPDNEPAPFEVVVHAIEQIDHEHISVLLLGKLTASRSKYAEKLLANLLEQNLNAEQLLTQFTEGMKKRPKL</sequence>
<organism evidence="1 2">
    <name type="scientific">Lysinibacillus alkalisoli</name>
    <dbReference type="NCBI Taxonomy" id="1911548"/>
    <lineage>
        <taxon>Bacteria</taxon>
        <taxon>Bacillati</taxon>
        <taxon>Bacillota</taxon>
        <taxon>Bacilli</taxon>
        <taxon>Bacillales</taxon>
        <taxon>Bacillaceae</taxon>
        <taxon>Lysinibacillus</taxon>
    </lineage>
</organism>
<dbReference type="AlphaFoldDB" id="A0A917D743"/>
<name>A0A917D743_9BACI</name>